<evidence type="ECO:0000313" key="4">
    <source>
        <dbReference type="Proteomes" id="UP001176806"/>
    </source>
</evidence>
<sequence>MKTEKVKNHKQKILVILGSIIIIIGLVFILIIVNRGEDKITYSYLNSPIQVDLVSKDNPVIRINDERRRWKTGDDEKIAKQIQKEVQERINHLEKENSELISKMEEEDGKHEKVKKSKSILENNRYQIDVLKEGINEIQYLGDVKKYTLTYDKVNENHEHYRVKRHHKDTLLLILEYSDVATALHESRHAYQYIKEGSQKGKMYFCKEDNVLSYKDSTDYYHYEIKTYRLQYSFLNSSFPKISTYSDINEAWLKNRKR</sequence>
<keyword evidence="2" id="KW-0812">Transmembrane</keyword>
<protein>
    <submittedName>
        <fullName evidence="3">Uncharacterized protein</fullName>
    </submittedName>
</protein>
<feature type="transmembrane region" description="Helical" evidence="2">
    <location>
        <begin position="12"/>
        <end position="33"/>
    </location>
</feature>
<accession>A0ABT8WKQ5</accession>
<organism evidence="3 4">
    <name type="scientific">Flavivirga jejuensis</name>
    <dbReference type="NCBI Taxonomy" id="870487"/>
    <lineage>
        <taxon>Bacteria</taxon>
        <taxon>Pseudomonadati</taxon>
        <taxon>Bacteroidota</taxon>
        <taxon>Flavobacteriia</taxon>
        <taxon>Flavobacteriales</taxon>
        <taxon>Flavobacteriaceae</taxon>
        <taxon>Flavivirga</taxon>
    </lineage>
</organism>
<feature type="coiled-coil region" evidence="1">
    <location>
        <begin position="76"/>
        <end position="110"/>
    </location>
</feature>
<proteinExistence type="predicted"/>
<keyword evidence="4" id="KW-1185">Reference proteome</keyword>
<evidence type="ECO:0000256" key="1">
    <source>
        <dbReference type="SAM" id="Coils"/>
    </source>
</evidence>
<gene>
    <name evidence="3" type="ORF">Q4Q40_05995</name>
</gene>
<dbReference type="RefSeq" id="WP_303300852.1">
    <property type="nucleotide sequence ID" value="NZ_BAABDA010000051.1"/>
</dbReference>
<keyword evidence="1" id="KW-0175">Coiled coil</keyword>
<dbReference type="Proteomes" id="UP001176806">
    <property type="component" value="Unassembled WGS sequence"/>
</dbReference>
<dbReference type="EMBL" id="JAUOEL010000002">
    <property type="protein sequence ID" value="MDO5973729.1"/>
    <property type="molecule type" value="Genomic_DNA"/>
</dbReference>
<keyword evidence="2" id="KW-1133">Transmembrane helix</keyword>
<evidence type="ECO:0000256" key="2">
    <source>
        <dbReference type="SAM" id="Phobius"/>
    </source>
</evidence>
<comment type="caution">
    <text evidence="3">The sequence shown here is derived from an EMBL/GenBank/DDBJ whole genome shotgun (WGS) entry which is preliminary data.</text>
</comment>
<reference evidence="3" key="1">
    <citation type="submission" date="2023-07" db="EMBL/GenBank/DDBJ databases">
        <title>Two novel species in the genus Flavivirga.</title>
        <authorList>
            <person name="Kwon K."/>
        </authorList>
    </citation>
    <scope>NUCLEOTIDE SEQUENCE</scope>
    <source>
        <strain evidence="3">KACC 14158</strain>
    </source>
</reference>
<keyword evidence="2" id="KW-0472">Membrane</keyword>
<evidence type="ECO:0000313" key="3">
    <source>
        <dbReference type="EMBL" id="MDO5973729.1"/>
    </source>
</evidence>
<name>A0ABT8WKQ5_9FLAO</name>